<accession>A0AAE1V3T6</accession>
<evidence type="ECO:0000313" key="2">
    <source>
        <dbReference type="EMBL" id="KAK4355283.1"/>
    </source>
</evidence>
<keyword evidence="1" id="KW-0472">Membrane</keyword>
<organism evidence="2 3">
    <name type="scientific">Anisodus tanguticus</name>
    <dbReference type="NCBI Taxonomy" id="243964"/>
    <lineage>
        <taxon>Eukaryota</taxon>
        <taxon>Viridiplantae</taxon>
        <taxon>Streptophyta</taxon>
        <taxon>Embryophyta</taxon>
        <taxon>Tracheophyta</taxon>
        <taxon>Spermatophyta</taxon>
        <taxon>Magnoliopsida</taxon>
        <taxon>eudicotyledons</taxon>
        <taxon>Gunneridae</taxon>
        <taxon>Pentapetalae</taxon>
        <taxon>asterids</taxon>
        <taxon>lamiids</taxon>
        <taxon>Solanales</taxon>
        <taxon>Solanaceae</taxon>
        <taxon>Solanoideae</taxon>
        <taxon>Hyoscyameae</taxon>
        <taxon>Anisodus</taxon>
    </lineage>
</organism>
<sequence>MSWSLTLAGYRYLNLMFLDTLLDLLSISSVKNLYLFFVLLCIDRYITSNFLTKKVCSSF</sequence>
<dbReference type="EMBL" id="JAVYJV010000013">
    <property type="protein sequence ID" value="KAK4355283.1"/>
    <property type="molecule type" value="Genomic_DNA"/>
</dbReference>
<keyword evidence="1" id="KW-0812">Transmembrane</keyword>
<feature type="transmembrane region" description="Helical" evidence="1">
    <location>
        <begin position="20"/>
        <end position="42"/>
    </location>
</feature>
<dbReference type="Proteomes" id="UP001291623">
    <property type="component" value="Unassembled WGS sequence"/>
</dbReference>
<protein>
    <submittedName>
        <fullName evidence="2">Uncharacterized protein</fullName>
    </submittedName>
</protein>
<dbReference type="AlphaFoldDB" id="A0AAE1V3T6"/>
<reference evidence="2" key="1">
    <citation type="submission" date="2023-12" db="EMBL/GenBank/DDBJ databases">
        <title>Genome assembly of Anisodus tanguticus.</title>
        <authorList>
            <person name="Wang Y.-J."/>
        </authorList>
    </citation>
    <scope>NUCLEOTIDE SEQUENCE</scope>
    <source>
        <strain evidence="2">KB-2021</strain>
        <tissue evidence="2">Leaf</tissue>
    </source>
</reference>
<keyword evidence="3" id="KW-1185">Reference proteome</keyword>
<proteinExistence type="predicted"/>
<gene>
    <name evidence="2" type="ORF">RND71_024254</name>
</gene>
<evidence type="ECO:0000256" key="1">
    <source>
        <dbReference type="SAM" id="Phobius"/>
    </source>
</evidence>
<name>A0AAE1V3T6_9SOLA</name>
<keyword evidence="1" id="KW-1133">Transmembrane helix</keyword>
<evidence type="ECO:0000313" key="3">
    <source>
        <dbReference type="Proteomes" id="UP001291623"/>
    </source>
</evidence>
<comment type="caution">
    <text evidence="2">The sequence shown here is derived from an EMBL/GenBank/DDBJ whole genome shotgun (WGS) entry which is preliminary data.</text>
</comment>